<evidence type="ECO:0000256" key="3">
    <source>
        <dbReference type="ARBA" id="ARBA00022448"/>
    </source>
</evidence>
<keyword evidence="5 8" id="KW-0812">Transmembrane</keyword>
<dbReference type="RefSeq" id="WP_046004144.1">
    <property type="nucleotide sequence ID" value="NZ_JXYA01000011.1"/>
</dbReference>
<evidence type="ECO:0000256" key="6">
    <source>
        <dbReference type="ARBA" id="ARBA00022989"/>
    </source>
</evidence>
<evidence type="ECO:0000313" key="9">
    <source>
        <dbReference type="EMBL" id="KJZ11149.1"/>
    </source>
</evidence>
<dbReference type="GO" id="GO:0005886">
    <property type="term" value="C:plasma membrane"/>
    <property type="evidence" value="ECO:0007669"/>
    <property type="project" value="UniProtKB-SubCell"/>
</dbReference>
<name>A0A0F4QUY3_9GAMM</name>
<feature type="transmembrane region" description="Helical" evidence="8">
    <location>
        <begin position="20"/>
        <end position="41"/>
    </location>
</feature>
<evidence type="ECO:0000256" key="5">
    <source>
        <dbReference type="ARBA" id="ARBA00022692"/>
    </source>
</evidence>
<keyword evidence="3" id="KW-0813">Transport</keyword>
<keyword evidence="10" id="KW-1185">Reference proteome</keyword>
<evidence type="ECO:0000256" key="8">
    <source>
        <dbReference type="SAM" id="Phobius"/>
    </source>
</evidence>
<protein>
    <submittedName>
        <fullName evidence="9">Branched-chain amino acid ABC transporter permease</fullName>
    </submittedName>
</protein>
<dbReference type="OrthoDB" id="3177005at2"/>
<evidence type="ECO:0000256" key="7">
    <source>
        <dbReference type="ARBA" id="ARBA00023136"/>
    </source>
</evidence>
<keyword evidence="4" id="KW-1003">Cell membrane</keyword>
<organism evidence="9 10">
    <name type="scientific">Pseudoalteromonas rubra</name>
    <dbReference type="NCBI Taxonomy" id="43658"/>
    <lineage>
        <taxon>Bacteria</taxon>
        <taxon>Pseudomonadati</taxon>
        <taxon>Pseudomonadota</taxon>
        <taxon>Gammaproteobacteria</taxon>
        <taxon>Alteromonadales</taxon>
        <taxon>Pseudoalteromonadaceae</taxon>
        <taxon>Pseudoalteromonas</taxon>
    </lineage>
</organism>
<dbReference type="EMBL" id="JXYA01000011">
    <property type="protein sequence ID" value="KJZ11149.1"/>
    <property type="molecule type" value="Genomic_DNA"/>
</dbReference>
<evidence type="ECO:0000256" key="2">
    <source>
        <dbReference type="ARBA" id="ARBA00010735"/>
    </source>
</evidence>
<dbReference type="PANTHER" id="PTHR34979">
    <property type="entry name" value="INNER MEMBRANE PROTEIN YGAZ"/>
    <property type="match status" value="1"/>
</dbReference>
<comment type="subcellular location">
    <subcellularLocation>
        <location evidence="1">Cell membrane</location>
        <topology evidence="1">Multi-pass membrane protein</topology>
    </subcellularLocation>
</comment>
<evidence type="ECO:0000256" key="4">
    <source>
        <dbReference type="ARBA" id="ARBA00022475"/>
    </source>
</evidence>
<dbReference type="PATRIC" id="fig|43658.5.peg.1355"/>
<keyword evidence="6 8" id="KW-1133">Transmembrane helix</keyword>
<comment type="caution">
    <text evidence="9">The sequence shown here is derived from an EMBL/GenBank/DDBJ whole genome shotgun (WGS) entry which is preliminary data.</text>
</comment>
<dbReference type="PANTHER" id="PTHR34979:SF1">
    <property type="entry name" value="INNER MEMBRANE PROTEIN YGAZ"/>
    <property type="match status" value="1"/>
</dbReference>
<feature type="transmembrane region" description="Helical" evidence="8">
    <location>
        <begin position="53"/>
        <end position="84"/>
    </location>
</feature>
<accession>A0A0F4QUY3</accession>
<dbReference type="GO" id="GO:1903785">
    <property type="term" value="P:L-valine transmembrane transport"/>
    <property type="evidence" value="ECO:0007669"/>
    <property type="project" value="TreeGrafter"/>
</dbReference>
<reference evidence="9 10" key="1">
    <citation type="journal article" date="2015" name="BMC Genomics">
        <title>Genome mining reveals unlocked bioactive potential of marine Gram-negative bacteria.</title>
        <authorList>
            <person name="Machado H."/>
            <person name="Sonnenschein E.C."/>
            <person name="Melchiorsen J."/>
            <person name="Gram L."/>
        </authorList>
    </citation>
    <scope>NUCLEOTIDE SEQUENCE [LARGE SCALE GENOMIC DNA]</scope>
    <source>
        <strain evidence="9 10">S2471</strain>
    </source>
</reference>
<evidence type="ECO:0000256" key="1">
    <source>
        <dbReference type="ARBA" id="ARBA00004651"/>
    </source>
</evidence>
<dbReference type="AlphaFoldDB" id="A0A0F4QUY3"/>
<feature type="transmembrane region" description="Helical" evidence="8">
    <location>
        <begin position="129"/>
        <end position="148"/>
    </location>
</feature>
<comment type="similarity">
    <text evidence="2">Belongs to the AzlC family.</text>
</comment>
<evidence type="ECO:0000313" key="10">
    <source>
        <dbReference type="Proteomes" id="UP000033452"/>
    </source>
</evidence>
<keyword evidence="7 8" id="KW-0472">Membrane</keyword>
<dbReference type="InterPro" id="IPR011606">
    <property type="entry name" value="Brnchd-chn_aa_trnsp_permease"/>
</dbReference>
<dbReference type="Proteomes" id="UP000033452">
    <property type="component" value="Unassembled WGS sequence"/>
</dbReference>
<dbReference type="Pfam" id="PF03591">
    <property type="entry name" value="AzlC"/>
    <property type="match status" value="1"/>
</dbReference>
<gene>
    <name evidence="9" type="ORF">TW77_06440</name>
</gene>
<sequence>MSTEQAQPVRSIKLAAFFDILPLSIAVIPWGILCGSLAIQVGLSPLQSQLMSLLVFAGAAQLSALTLTGASAGIATILGSTAVISSRHLLYSATFRSHAMGLPLHHKMLMAFLLTDEMFAVTENKRKELGYFPLYYALISGATFYAIWNLSTLAGIVAGTSIPNLESLGLEFAIAATFIAMVVPNIQSSPVLVAVLVSACCAVLFHKLEVPNDLLLSALVGMVVGYCLDKESD</sequence>
<proteinExistence type="inferred from homology"/>